<name>A0A1S9RGF5_PENBI</name>
<sequence>MKSSFILGAFSFLAASTGCTADMTVPESLLLKSIAESVSLPMYTWSANGTHTAKGYTSKAGDETSVEGMKEDCDNINLNKKIAVDFRSDVFGPGLIGYFYKCEKIRDDTNLYWFTISSGNPSLIDKMCDPNTNYPIVYDSQHNAWWIDEPFNCTQRTSPSTHSQFDHQKTAMTESARKVRLSREAY</sequence>
<evidence type="ECO:0000256" key="1">
    <source>
        <dbReference type="SAM" id="SignalP"/>
    </source>
</evidence>
<organism evidence="2 3">
    <name type="scientific">Penicillium brasilianum</name>
    <dbReference type="NCBI Taxonomy" id="104259"/>
    <lineage>
        <taxon>Eukaryota</taxon>
        <taxon>Fungi</taxon>
        <taxon>Dikarya</taxon>
        <taxon>Ascomycota</taxon>
        <taxon>Pezizomycotina</taxon>
        <taxon>Eurotiomycetes</taxon>
        <taxon>Eurotiomycetidae</taxon>
        <taxon>Eurotiales</taxon>
        <taxon>Aspergillaceae</taxon>
        <taxon>Penicillium</taxon>
    </lineage>
</organism>
<feature type="chain" id="PRO_5012571795" evidence="1">
    <location>
        <begin position="22"/>
        <end position="186"/>
    </location>
</feature>
<gene>
    <name evidence="2" type="ORF">PEBR_30619</name>
</gene>
<dbReference type="PROSITE" id="PS51257">
    <property type="entry name" value="PROKAR_LIPOPROTEIN"/>
    <property type="match status" value="1"/>
</dbReference>
<protein>
    <submittedName>
        <fullName evidence="2">Uncharacterized protein</fullName>
    </submittedName>
</protein>
<dbReference type="EMBL" id="LJBN01000182">
    <property type="protein sequence ID" value="OOQ84360.1"/>
    <property type="molecule type" value="Genomic_DNA"/>
</dbReference>
<accession>A0A1S9RGF5</accession>
<comment type="caution">
    <text evidence="2">The sequence shown here is derived from an EMBL/GenBank/DDBJ whole genome shotgun (WGS) entry which is preliminary data.</text>
</comment>
<evidence type="ECO:0000313" key="2">
    <source>
        <dbReference type="EMBL" id="OOQ84360.1"/>
    </source>
</evidence>
<proteinExistence type="predicted"/>
<feature type="signal peptide" evidence="1">
    <location>
        <begin position="1"/>
        <end position="21"/>
    </location>
</feature>
<dbReference type="AlphaFoldDB" id="A0A1S9RGF5"/>
<evidence type="ECO:0000313" key="3">
    <source>
        <dbReference type="Proteomes" id="UP000190744"/>
    </source>
</evidence>
<reference evidence="3" key="1">
    <citation type="submission" date="2015-09" db="EMBL/GenBank/DDBJ databases">
        <authorList>
            <person name="Fill T.P."/>
            <person name="Baretta J.F."/>
            <person name="de Almeida L.G."/>
            <person name="Rocha M."/>
            <person name="de Souza D.H."/>
            <person name="Malavazi I."/>
            <person name="Cerdeira L.T."/>
            <person name="Hong H."/>
            <person name="Samborskyy M."/>
            <person name="de Vasconcelos A.T."/>
            <person name="Leadlay P."/>
            <person name="Rodrigues-Filho E."/>
        </authorList>
    </citation>
    <scope>NUCLEOTIDE SEQUENCE [LARGE SCALE GENOMIC DNA]</scope>
    <source>
        <strain evidence="3">LaBioMMi 136</strain>
    </source>
</reference>
<dbReference type="Proteomes" id="UP000190744">
    <property type="component" value="Unassembled WGS sequence"/>
</dbReference>
<keyword evidence="1" id="KW-0732">Signal</keyword>